<dbReference type="Proteomes" id="UP000280307">
    <property type="component" value="Unassembled WGS sequence"/>
</dbReference>
<gene>
    <name evidence="1" type="ORF">EI684_00250</name>
</gene>
<evidence type="ECO:0000313" key="2">
    <source>
        <dbReference type="Proteomes" id="UP000280307"/>
    </source>
</evidence>
<dbReference type="EMBL" id="RSAS01000014">
    <property type="protein sequence ID" value="RRR78460.1"/>
    <property type="molecule type" value="Genomic_DNA"/>
</dbReference>
<accession>A0A426UC58</accession>
<protein>
    <recommendedName>
        <fullName evidence="3">Tetratricopeptide repeat protein</fullName>
    </recommendedName>
</protein>
<proteinExistence type="predicted"/>
<reference evidence="1 2" key="1">
    <citation type="submission" date="2018-12" db="EMBL/GenBank/DDBJ databases">
        <title>Genome Sequence of Candidatus Viridilinea halotolerans isolated from saline sulfide-rich spring.</title>
        <authorList>
            <person name="Grouzdev D.S."/>
            <person name="Burganskaya E.I."/>
            <person name="Krutkina M.S."/>
            <person name="Sukhacheva M.V."/>
            <person name="Gorlenko V.M."/>
        </authorList>
    </citation>
    <scope>NUCLEOTIDE SEQUENCE [LARGE SCALE GENOMIC DNA]</scope>
    <source>
        <strain evidence="1">Chok-6</strain>
    </source>
</reference>
<organism evidence="1 2">
    <name type="scientific">Candidatus Viridilinea halotolerans</name>
    <dbReference type="NCBI Taxonomy" id="2491704"/>
    <lineage>
        <taxon>Bacteria</taxon>
        <taxon>Bacillati</taxon>
        <taxon>Chloroflexota</taxon>
        <taxon>Chloroflexia</taxon>
        <taxon>Chloroflexales</taxon>
        <taxon>Chloroflexineae</taxon>
        <taxon>Oscillochloridaceae</taxon>
        <taxon>Candidatus Viridilinea</taxon>
    </lineage>
</organism>
<evidence type="ECO:0008006" key="3">
    <source>
        <dbReference type="Google" id="ProtNLM"/>
    </source>
</evidence>
<dbReference type="AlphaFoldDB" id="A0A426UC58"/>
<name>A0A426UC58_9CHLR</name>
<evidence type="ECO:0000313" key="1">
    <source>
        <dbReference type="EMBL" id="RRR78460.1"/>
    </source>
</evidence>
<sequence length="88" mass="9714">MVGQVFLICVLWLLGYADQALACSQQLLARVRSLEYALILQFALTMGEVGVRYLRREPQAMQAAFEQLTALGTTANPAVACRGLRLLQ</sequence>
<comment type="caution">
    <text evidence="1">The sequence shown here is derived from an EMBL/GenBank/DDBJ whole genome shotgun (WGS) entry which is preliminary data.</text>
</comment>